<sequence length="74" mass="8669">MQYRSIRRAHYQCAAISEYNRECCVEKERLDQFCYKRQLVHDIMTLMCVSSAAKLAQNNKISAAKLVRLSRAQK</sequence>
<organism evidence="1 2">
    <name type="scientific">Plutella xylostella</name>
    <name type="common">Diamondback moth</name>
    <name type="synonym">Plutella maculipennis</name>
    <dbReference type="NCBI Taxonomy" id="51655"/>
    <lineage>
        <taxon>Eukaryota</taxon>
        <taxon>Metazoa</taxon>
        <taxon>Ecdysozoa</taxon>
        <taxon>Arthropoda</taxon>
        <taxon>Hexapoda</taxon>
        <taxon>Insecta</taxon>
        <taxon>Pterygota</taxon>
        <taxon>Neoptera</taxon>
        <taxon>Endopterygota</taxon>
        <taxon>Lepidoptera</taxon>
        <taxon>Glossata</taxon>
        <taxon>Ditrysia</taxon>
        <taxon>Yponomeutoidea</taxon>
        <taxon>Plutellidae</taxon>
        <taxon>Plutella</taxon>
    </lineage>
</organism>
<keyword evidence="2" id="KW-1185">Reference proteome</keyword>
<gene>
    <name evidence="1" type="ORF">PLXY2_LOCUS8493</name>
</gene>
<evidence type="ECO:0000313" key="1">
    <source>
        <dbReference type="EMBL" id="CAG9125648.1"/>
    </source>
</evidence>
<protein>
    <submittedName>
        <fullName evidence="1">(diamondback moth) hypothetical protein</fullName>
    </submittedName>
</protein>
<name>A0A8S4FEX8_PLUXY</name>
<dbReference type="EMBL" id="CAJHNJ030000031">
    <property type="protein sequence ID" value="CAG9125648.1"/>
    <property type="molecule type" value="Genomic_DNA"/>
</dbReference>
<reference evidence="1" key="1">
    <citation type="submission" date="2020-11" db="EMBL/GenBank/DDBJ databases">
        <authorList>
            <person name="Whiteford S."/>
        </authorList>
    </citation>
    <scope>NUCLEOTIDE SEQUENCE</scope>
</reference>
<comment type="caution">
    <text evidence="1">The sequence shown here is derived from an EMBL/GenBank/DDBJ whole genome shotgun (WGS) entry which is preliminary data.</text>
</comment>
<accession>A0A8S4FEX8</accession>
<dbReference type="AlphaFoldDB" id="A0A8S4FEX8"/>
<dbReference type="Proteomes" id="UP000653454">
    <property type="component" value="Unassembled WGS sequence"/>
</dbReference>
<evidence type="ECO:0000313" key="2">
    <source>
        <dbReference type="Proteomes" id="UP000653454"/>
    </source>
</evidence>
<proteinExistence type="predicted"/>